<protein>
    <submittedName>
        <fullName evidence="6">LysR family transcriptional regulator</fullName>
    </submittedName>
</protein>
<dbReference type="InterPro" id="IPR036390">
    <property type="entry name" value="WH_DNA-bd_sf"/>
</dbReference>
<dbReference type="Gene3D" id="3.40.190.290">
    <property type="match status" value="1"/>
</dbReference>
<dbReference type="SUPFAM" id="SSF53850">
    <property type="entry name" value="Periplasmic binding protein-like II"/>
    <property type="match status" value="1"/>
</dbReference>
<dbReference type="PROSITE" id="PS50931">
    <property type="entry name" value="HTH_LYSR"/>
    <property type="match status" value="1"/>
</dbReference>
<dbReference type="PANTHER" id="PTHR30419">
    <property type="entry name" value="HTH-TYPE TRANSCRIPTIONAL REGULATOR YBHD"/>
    <property type="match status" value="1"/>
</dbReference>
<dbReference type="PRINTS" id="PR00039">
    <property type="entry name" value="HTHLYSR"/>
</dbReference>
<dbReference type="InterPro" id="IPR050950">
    <property type="entry name" value="HTH-type_LysR_regulators"/>
</dbReference>
<comment type="caution">
    <text evidence="6">The sequence shown here is derived from an EMBL/GenBank/DDBJ whole genome shotgun (WGS) entry which is preliminary data.</text>
</comment>
<dbReference type="CDD" id="cd05466">
    <property type="entry name" value="PBP2_LTTR_substrate"/>
    <property type="match status" value="1"/>
</dbReference>
<reference evidence="6 7" key="1">
    <citation type="submission" date="2021-03" db="EMBL/GenBank/DDBJ databases">
        <title>Whole genome sequence of Jiella sp. MQZ13P-4.</title>
        <authorList>
            <person name="Tuo L."/>
        </authorList>
    </citation>
    <scope>NUCLEOTIDE SEQUENCE [LARGE SCALE GENOMIC DNA]</scope>
    <source>
        <strain evidence="6 7">MQZ13P-4</strain>
    </source>
</reference>
<evidence type="ECO:0000256" key="4">
    <source>
        <dbReference type="ARBA" id="ARBA00023163"/>
    </source>
</evidence>
<keyword evidence="3" id="KW-0238">DNA-binding</keyword>
<organism evidence="6 7">
    <name type="scientific">Jiella sonneratiae</name>
    <dbReference type="NCBI Taxonomy" id="2816856"/>
    <lineage>
        <taxon>Bacteria</taxon>
        <taxon>Pseudomonadati</taxon>
        <taxon>Pseudomonadota</taxon>
        <taxon>Alphaproteobacteria</taxon>
        <taxon>Hyphomicrobiales</taxon>
        <taxon>Aurantimonadaceae</taxon>
        <taxon>Jiella</taxon>
    </lineage>
</organism>
<evidence type="ECO:0000259" key="5">
    <source>
        <dbReference type="PROSITE" id="PS50931"/>
    </source>
</evidence>
<accession>A0ABS3J5B6</accession>
<evidence type="ECO:0000313" key="7">
    <source>
        <dbReference type="Proteomes" id="UP000664288"/>
    </source>
</evidence>
<dbReference type="RefSeq" id="WP_207351474.1">
    <property type="nucleotide sequence ID" value="NZ_JAFMPY010000014.1"/>
</dbReference>
<keyword evidence="4" id="KW-0804">Transcription</keyword>
<name>A0ABS3J5B6_9HYPH</name>
<evidence type="ECO:0000256" key="3">
    <source>
        <dbReference type="ARBA" id="ARBA00023125"/>
    </source>
</evidence>
<proteinExistence type="inferred from homology"/>
<keyword evidence="7" id="KW-1185">Reference proteome</keyword>
<gene>
    <name evidence="6" type="ORF">J1C47_14445</name>
</gene>
<keyword evidence="2" id="KW-0805">Transcription regulation</keyword>
<dbReference type="Pfam" id="PF03466">
    <property type="entry name" value="LysR_substrate"/>
    <property type="match status" value="1"/>
</dbReference>
<feature type="domain" description="HTH lysR-type" evidence="5">
    <location>
        <begin position="1"/>
        <end position="57"/>
    </location>
</feature>
<dbReference type="InterPro" id="IPR000847">
    <property type="entry name" value="LysR_HTH_N"/>
</dbReference>
<evidence type="ECO:0000256" key="1">
    <source>
        <dbReference type="ARBA" id="ARBA00009437"/>
    </source>
</evidence>
<dbReference type="Pfam" id="PF00126">
    <property type="entry name" value="HTH_1"/>
    <property type="match status" value="1"/>
</dbReference>
<dbReference type="EMBL" id="JAFMPY010000014">
    <property type="protein sequence ID" value="MBO0904842.1"/>
    <property type="molecule type" value="Genomic_DNA"/>
</dbReference>
<evidence type="ECO:0000313" key="6">
    <source>
        <dbReference type="EMBL" id="MBO0904842.1"/>
    </source>
</evidence>
<sequence>MDRNLRTFLAVVRAGNLTAAAEAVGLTQPALTKTIRRLEAEIGAPLFERSVKGMSLTTLGEMFLERARAIEAQWAQAREEAHAHTIGALREFRIASGAAYHMRIAPLLVRQLAQEFPDTRFVLDFDVAGAMLPHLVTGDIHLLLGALFDEPPEGIVTERLLQVMTGAMCCSTNPLARMATVPPQALEGGRWVIYKRDALMWQRLAGFCLQHRLSEPQVVMEIDALASSMMVVKGTNFLTAAPTTLRPMAEQAGLVVLPLEQPIWTFPSGAWMRRSTRGYPILRRSIEILHQLVRTETHHSGELSMSQN</sequence>
<dbReference type="Gene3D" id="1.10.10.10">
    <property type="entry name" value="Winged helix-like DNA-binding domain superfamily/Winged helix DNA-binding domain"/>
    <property type="match status" value="1"/>
</dbReference>
<dbReference type="PANTHER" id="PTHR30419:SF8">
    <property type="entry name" value="NITROGEN ASSIMILATION TRANSCRIPTIONAL ACTIVATOR-RELATED"/>
    <property type="match status" value="1"/>
</dbReference>
<evidence type="ECO:0000256" key="2">
    <source>
        <dbReference type="ARBA" id="ARBA00023015"/>
    </source>
</evidence>
<dbReference type="Proteomes" id="UP000664288">
    <property type="component" value="Unassembled WGS sequence"/>
</dbReference>
<dbReference type="InterPro" id="IPR036388">
    <property type="entry name" value="WH-like_DNA-bd_sf"/>
</dbReference>
<dbReference type="InterPro" id="IPR005119">
    <property type="entry name" value="LysR_subst-bd"/>
</dbReference>
<comment type="similarity">
    <text evidence="1">Belongs to the LysR transcriptional regulatory family.</text>
</comment>
<dbReference type="SUPFAM" id="SSF46785">
    <property type="entry name" value="Winged helix' DNA-binding domain"/>
    <property type="match status" value="1"/>
</dbReference>